<dbReference type="InterPro" id="IPR012677">
    <property type="entry name" value="Nucleotide-bd_a/b_plait_sf"/>
</dbReference>
<keyword evidence="4" id="KW-0508">mRNA splicing</keyword>
<sequence>MSDRATQRSPASQKRRVNVSKDIREVVRVTGLLQDVALTSGFFDAEFRSPLEAQIVVLDLGEKKIPRTFSVTRSYSLSGIASVADDLARVQASKVTRSDERNGGRKKDVEKECPRTSTRTSACTPLHTYARTLRAKDLQQLDWRRRSRVLITGSGSDKQASKWSEVADARFAVQPRRRAVHPSYTLAAAVTMATVKISSDVNRILFVKNLNYKTTGEDIYDLFGKYGSIRQVRRGTEGKAKGTAFVVYEDVMDAKNAFDHLNGFHLMDRYLVVLYHKPAQQAAKADLARREKELEGLKAKHDIPDKE</sequence>
<keyword evidence="3 6" id="KW-0694">RNA-binding</keyword>
<evidence type="ECO:0000256" key="1">
    <source>
        <dbReference type="ARBA" id="ARBA00004123"/>
    </source>
</evidence>
<dbReference type="Proteomes" id="UP000777482">
    <property type="component" value="Unassembled WGS sequence"/>
</dbReference>
<dbReference type="Gene3D" id="3.30.70.330">
    <property type="match status" value="1"/>
</dbReference>
<comment type="caution">
    <text evidence="9">The sequence shown here is derived from an EMBL/GenBank/DDBJ whole genome shotgun (WGS) entry which is preliminary data.</text>
</comment>
<dbReference type="PANTHER" id="PTHR10352">
    <property type="entry name" value="EUKARYOTIC TRANSLATION INITIATION FACTOR 3 SUBUNIT G"/>
    <property type="match status" value="1"/>
</dbReference>
<evidence type="ECO:0000256" key="7">
    <source>
        <dbReference type="SAM" id="MobiDB-lite"/>
    </source>
</evidence>
<evidence type="ECO:0000256" key="3">
    <source>
        <dbReference type="ARBA" id="ARBA00022884"/>
    </source>
</evidence>
<evidence type="ECO:0000313" key="10">
    <source>
        <dbReference type="Proteomes" id="UP000777482"/>
    </source>
</evidence>
<dbReference type="InterPro" id="IPR035979">
    <property type="entry name" value="RBD_domain_sf"/>
</dbReference>
<feature type="domain" description="RRM" evidence="8">
    <location>
        <begin position="203"/>
        <end position="278"/>
    </location>
</feature>
<dbReference type="GO" id="GO:0005634">
    <property type="term" value="C:nucleus"/>
    <property type="evidence" value="ECO:0007669"/>
    <property type="project" value="UniProtKB-SubCell"/>
</dbReference>
<proteinExistence type="predicted"/>
<protein>
    <recommendedName>
        <fullName evidence="8">RRM domain-containing protein</fullName>
    </recommendedName>
</protein>
<evidence type="ECO:0000256" key="4">
    <source>
        <dbReference type="ARBA" id="ARBA00023187"/>
    </source>
</evidence>
<evidence type="ECO:0000256" key="2">
    <source>
        <dbReference type="ARBA" id="ARBA00022664"/>
    </source>
</evidence>
<gene>
    <name evidence="9" type="ORF">C6P46_004256</name>
</gene>
<dbReference type="SUPFAM" id="SSF54928">
    <property type="entry name" value="RNA-binding domain, RBD"/>
    <property type="match status" value="1"/>
</dbReference>
<name>A0A9P7BA36_RHOMI</name>
<dbReference type="PROSITE" id="PS50102">
    <property type="entry name" value="RRM"/>
    <property type="match status" value="1"/>
</dbReference>
<dbReference type="AlphaFoldDB" id="A0A9P7BA36"/>
<keyword evidence="2" id="KW-0507">mRNA processing</keyword>
<dbReference type="FunFam" id="3.30.70.330:FF:000286">
    <property type="entry name" value="Putative pre-mRNA branch site protein p14"/>
    <property type="match status" value="1"/>
</dbReference>
<dbReference type="GO" id="GO:0006397">
    <property type="term" value="P:mRNA processing"/>
    <property type="evidence" value="ECO:0007669"/>
    <property type="project" value="UniProtKB-KW"/>
</dbReference>
<dbReference type="Pfam" id="PF00076">
    <property type="entry name" value="RRM_1"/>
    <property type="match status" value="1"/>
</dbReference>
<feature type="compositionally biased region" description="Basic and acidic residues" evidence="7">
    <location>
        <begin position="96"/>
        <end position="114"/>
    </location>
</feature>
<reference evidence="9 10" key="1">
    <citation type="submission" date="2020-11" db="EMBL/GenBank/DDBJ databases">
        <title>Kefir isolates.</title>
        <authorList>
            <person name="Marcisauskas S."/>
            <person name="Kim Y."/>
            <person name="Blasche S."/>
        </authorList>
    </citation>
    <scope>NUCLEOTIDE SEQUENCE [LARGE SCALE GENOMIC DNA]</scope>
    <source>
        <strain evidence="9 10">KR</strain>
    </source>
</reference>
<dbReference type="InterPro" id="IPR034150">
    <property type="entry name" value="SF3B6_RRM"/>
</dbReference>
<comment type="subcellular location">
    <subcellularLocation>
        <location evidence="1">Nucleus</location>
    </subcellularLocation>
</comment>
<feature type="region of interest" description="Disordered" evidence="7">
    <location>
        <begin position="92"/>
        <end position="120"/>
    </location>
</feature>
<evidence type="ECO:0000259" key="8">
    <source>
        <dbReference type="PROSITE" id="PS50102"/>
    </source>
</evidence>
<keyword evidence="10" id="KW-1185">Reference proteome</keyword>
<dbReference type="OrthoDB" id="275748at2759"/>
<accession>A0A9P7BA36</accession>
<keyword evidence="5" id="KW-0539">Nucleus</keyword>
<organism evidence="9 10">
    <name type="scientific">Rhodotorula mucilaginosa</name>
    <name type="common">Yeast</name>
    <name type="synonym">Rhodotorula rubra</name>
    <dbReference type="NCBI Taxonomy" id="5537"/>
    <lineage>
        <taxon>Eukaryota</taxon>
        <taxon>Fungi</taxon>
        <taxon>Dikarya</taxon>
        <taxon>Basidiomycota</taxon>
        <taxon>Pucciniomycotina</taxon>
        <taxon>Microbotryomycetes</taxon>
        <taxon>Sporidiobolales</taxon>
        <taxon>Sporidiobolaceae</taxon>
        <taxon>Rhodotorula</taxon>
    </lineage>
</organism>
<dbReference type="SMART" id="SM00360">
    <property type="entry name" value="RRM"/>
    <property type="match status" value="1"/>
</dbReference>
<dbReference type="CDD" id="cd12241">
    <property type="entry name" value="RRM_SF3B14"/>
    <property type="match status" value="1"/>
</dbReference>
<dbReference type="InterPro" id="IPR000504">
    <property type="entry name" value="RRM_dom"/>
</dbReference>
<dbReference type="GO" id="GO:0008380">
    <property type="term" value="P:RNA splicing"/>
    <property type="evidence" value="ECO:0007669"/>
    <property type="project" value="UniProtKB-KW"/>
</dbReference>
<evidence type="ECO:0000256" key="6">
    <source>
        <dbReference type="PROSITE-ProRule" id="PRU00176"/>
    </source>
</evidence>
<dbReference type="EMBL" id="PUHQ01000004">
    <property type="protein sequence ID" value="KAG0666590.1"/>
    <property type="molecule type" value="Genomic_DNA"/>
</dbReference>
<evidence type="ECO:0000313" key="9">
    <source>
        <dbReference type="EMBL" id="KAG0666590.1"/>
    </source>
</evidence>
<evidence type="ECO:0000256" key="5">
    <source>
        <dbReference type="ARBA" id="ARBA00023242"/>
    </source>
</evidence>
<dbReference type="GO" id="GO:0003723">
    <property type="term" value="F:RNA binding"/>
    <property type="evidence" value="ECO:0007669"/>
    <property type="project" value="UniProtKB-UniRule"/>
</dbReference>